<accession>A9U6A8</accession>
<organism>
    <name type="scientific">Physcomitrium patens</name>
    <name type="common">Spreading-leaved earth moss</name>
    <name type="synonym">Physcomitrella patens</name>
    <dbReference type="NCBI Taxonomy" id="3218"/>
    <lineage>
        <taxon>Eukaryota</taxon>
        <taxon>Viridiplantae</taxon>
        <taxon>Streptophyta</taxon>
        <taxon>Embryophyta</taxon>
        <taxon>Bryophyta</taxon>
        <taxon>Bryophytina</taxon>
        <taxon>Bryopsida</taxon>
        <taxon>Funariidae</taxon>
        <taxon>Funariales</taxon>
        <taxon>Funariaceae</taxon>
        <taxon>Physcomitrium</taxon>
    </lineage>
</organism>
<reference evidence="2" key="1">
    <citation type="journal article" date="2008" name="Science">
        <title>The Physcomitrella genome reveals evolutionary insights into the conquest of land by plants.</title>
        <authorList>
            <person name="Rensing S."/>
            <person name="Lang D."/>
            <person name="Zimmer A."/>
            <person name="Terry A."/>
            <person name="Salamov A."/>
            <person name="Shapiro H."/>
            <person name="Nishiyama T."/>
            <person name="Perroud P.-F."/>
            <person name="Lindquist E."/>
            <person name="Kamisugi Y."/>
            <person name="Tanahashi T."/>
            <person name="Sakakibara K."/>
            <person name="Fujita T."/>
            <person name="Oishi K."/>
            <person name="Shin-I T."/>
            <person name="Kuroki Y."/>
            <person name="Toyoda A."/>
            <person name="Suzuki Y."/>
            <person name="Hashimoto A."/>
            <person name="Yamaguchi K."/>
            <person name="Sugano A."/>
            <person name="Kohara Y."/>
            <person name="Fujiyama A."/>
            <person name="Anterola A."/>
            <person name="Aoki S."/>
            <person name="Ashton N."/>
            <person name="Barbazuk W.B."/>
            <person name="Barker E."/>
            <person name="Bennetzen J."/>
            <person name="Bezanilla M."/>
            <person name="Blankenship R."/>
            <person name="Cho S.H."/>
            <person name="Dutcher S."/>
            <person name="Estelle M."/>
            <person name="Fawcett J.A."/>
            <person name="Gundlach H."/>
            <person name="Hanada K."/>
            <person name="Heyl A."/>
            <person name="Hicks K.A."/>
            <person name="Hugh J."/>
            <person name="Lohr M."/>
            <person name="Mayer K."/>
            <person name="Melkozernov A."/>
            <person name="Murata T."/>
            <person name="Nelson D."/>
            <person name="Pils B."/>
            <person name="Prigge M."/>
            <person name="Reiss B."/>
            <person name="Renner T."/>
            <person name="Rombauts S."/>
            <person name="Rushton P."/>
            <person name="Sanderfoot A."/>
            <person name="Schween G."/>
            <person name="Shiu S.-H."/>
            <person name="Stueber K."/>
            <person name="Theodoulou F.L."/>
            <person name="Tu H."/>
            <person name="Van de Peer Y."/>
            <person name="Verrier P.J."/>
            <person name="Waters E."/>
            <person name="Wood A."/>
            <person name="Yang L."/>
            <person name="Cove D."/>
            <person name="Cuming A."/>
            <person name="Hasebe M."/>
            <person name="Lucas S."/>
            <person name="Mishler D.B."/>
            <person name="Reski R."/>
            <person name="Grigoriev I."/>
            <person name="Quatrano R.S."/>
            <person name="Boore J.L."/>
        </authorList>
    </citation>
    <scope>NUCLEOTIDE SEQUENCE [LARGE SCALE GENOMIC DNA]</scope>
</reference>
<evidence type="ECO:0000313" key="2">
    <source>
        <dbReference type="EMBL" id="EDQ48794.1"/>
    </source>
</evidence>
<gene>
    <name evidence="2" type="ORF">PHYPADRAFT_103107</name>
</gene>
<protein>
    <submittedName>
        <fullName evidence="2">Predicted protein</fullName>
    </submittedName>
</protein>
<proteinExistence type="predicted"/>
<feature type="region of interest" description="Disordered" evidence="1">
    <location>
        <begin position="61"/>
        <end position="136"/>
    </location>
</feature>
<sequence>MMELCGAPAGRLPASAGNDDCQPALLAAAGRARLVDGWTAVRRPAAADAAHRRVCRSGGYGALFPRHRSGPTQHGEDGFRRGHPIPGGAVRGGRRDAAARKRLSFSDFLDRNDRRHGRNGSAQLCLPPAKQLLARG</sequence>
<dbReference type="AlphaFoldDB" id="A9U6A8"/>
<name>A9U6A8_PHYPA</name>
<evidence type="ECO:0000256" key="1">
    <source>
        <dbReference type="SAM" id="MobiDB-lite"/>
    </source>
</evidence>
<dbReference type="EMBL" id="DS545887">
    <property type="protein sequence ID" value="EDQ48794.1"/>
    <property type="molecule type" value="Genomic_DNA"/>
</dbReference>